<dbReference type="GO" id="GO:0016758">
    <property type="term" value="F:hexosyltransferase activity"/>
    <property type="evidence" value="ECO:0007669"/>
    <property type="project" value="UniProtKB-ARBA"/>
</dbReference>
<dbReference type="CDD" id="cd00761">
    <property type="entry name" value="Glyco_tranf_GTA_type"/>
    <property type="match status" value="1"/>
</dbReference>
<dbReference type="Gene3D" id="3.90.550.10">
    <property type="entry name" value="Spore Coat Polysaccharide Biosynthesis Protein SpsA, Chain A"/>
    <property type="match status" value="1"/>
</dbReference>
<dbReference type="AlphaFoldDB" id="A0A2V4UUT8"/>
<evidence type="ECO:0000313" key="2">
    <source>
        <dbReference type="EMBL" id="PYE24406.1"/>
    </source>
</evidence>
<dbReference type="OrthoDB" id="9785185at2"/>
<evidence type="ECO:0000313" key="3">
    <source>
        <dbReference type="Proteomes" id="UP000247772"/>
    </source>
</evidence>
<dbReference type="SUPFAM" id="SSF53448">
    <property type="entry name" value="Nucleotide-diphospho-sugar transferases"/>
    <property type="match status" value="1"/>
</dbReference>
<dbReference type="Proteomes" id="UP000247772">
    <property type="component" value="Unassembled WGS sequence"/>
</dbReference>
<dbReference type="PANTHER" id="PTHR22916">
    <property type="entry name" value="GLYCOSYLTRANSFERASE"/>
    <property type="match status" value="1"/>
</dbReference>
<accession>A0A2V4UUT8</accession>
<proteinExistence type="predicted"/>
<dbReference type="InterPro" id="IPR001173">
    <property type="entry name" value="Glyco_trans_2-like"/>
</dbReference>
<dbReference type="RefSeq" id="WP_110854923.1">
    <property type="nucleotide sequence ID" value="NZ_QJSQ01000006.1"/>
</dbReference>
<dbReference type="EMBL" id="QJSQ01000006">
    <property type="protein sequence ID" value="PYE24406.1"/>
    <property type="molecule type" value="Genomic_DNA"/>
</dbReference>
<reference evidence="2 3" key="1">
    <citation type="submission" date="2018-06" db="EMBL/GenBank/DDBJ databases">
        <title>Genomic Encyclopedia of Type Strains, Phase IV (KMG-V): Genome sequencing to study the core and pangenomes of soil and plant-associated prokaryotes.</title>
        <authorList>
            <person name="Whitman W."/>
        </authorList>
    </citation>
    <scope>NUCLEOTIDE SEQUENCE [LARGE SCALE GENOMIC DNA]</scope>
    <source>
        <strain evidence="2 3">SRCL-318</strain>
    </source>
</reference>
<protein>
    <submittedName>
        <fullName evidence="2">Glycosyl transferase family 2</fullName>
    </submittedName>
</protein>
<dbReference type="InterPro" id="IPR029044">
    <property type="entry name" value="Nucleotide-diphossugar_trans"/>
</dbReference>
<sequence>MTTTTKVSICLPTYNRPELLVRCIESCLMQTHANIEIVIGDDSSDDRTQQLIASRYGSDPRIAYRRNVPALGQAPNVASLFERASGDKILLIHDDDYLLVHCIEKLLAQWERYPDLEVAFGNQYETDHDGRIMHAASERMNIAYYRTASAAGLQYPPGRAGIVQMFPNNGWLADAALVKRIGYDDHYGTCCDYVFGTRLCLAAKRVCYVNEYVSCYRITDISVSQATRTSINASSISAWRFLRSLALPPELEPARKLAMRRLVPIVVSLLARNREARAGLQLALGNLYAYRFGFSPRLYYHLLMIWKATRRPGTGPVALLGMKDEQVGDTPRTRMP</sequence>
<keyword evidence="2" id="KW-0808">Transferase</keyword>
<comment type="caution">
    <text evidence="2">The sequence shown here is derived from an EMBL/GenBank/DDBJ whole genome shotgun (WGS) entry which is preliminary data.</text>
</comment>
<gene>
    <name evidence="2" type="ORF">C7410_106236</name>
</gene>
<name>A0A2V4UUT8_9BURK</name>
<feature type="domain" description="Glycosyltransferase 2-like" evidence="1">
    <location>
        <begin position="8"/>
        <end position="138"/>
    </location>
</feature>
<evidence type="ECO:0000259" key="1">
    <source>
        <dbReference type="Pfam" id="PF00535"/>
    </source>
</evidence>
<organism evidence="2 3">
    <name type="scientific">Paraburkholderia silvatlantica</name>
    <dbReference type="NCBI Taxonomy" id="321895"/>
    <lineage>
        <taxon>Bacteria</taxon>
        <taxon>Pseudomonadati</taxon>
        <taxon>Pseudomonadota</taxon>
        <taxon>Betaproteobacteria</taxon>
        <taxon>Burkholderiales</taxon>
        <taxon>Burkholderiaceae</taxon>
        <taxon>Paraburkholderia</taxon>
    </lineage>
</organism>
<dbReference type="PANTHER" id="PTHR22916:SF3">
    <property type="entry name" value="UDP-GLCNAC:BETAGAL BETA-1,3-N-ACETYLGLUCOSAMINYLTRANSFERASE-LIKE PROTEIN 1"/>
    <property type="match status" value="1"/>
</dbReference>
<dbReference type="Pfam" id="PF00535">
    <property type="entry name" value="Glycos_transf_2"/>
    <property type="match status" value="1"/>
</dbReference>